<dbReference type="InterPro" id="IPR020476">
    <property type="entry name" value="Nudix_hydrolase"/>
</dbReference>
<dbReference type="PRINTS" id="PR00502">
    <property type="entry name" value="NUDIXFAMILY"/>
</dbReference>
<evidence type="ECO:0000313" key="5">
    <source>
        <dbReference type="EMBL" id="RDC62607.1"/>
    </source>
</evidence>
<keyword evidence="6" id="KW-1185">Reference proteome</keyword>
<gene>
    <name evidence="5" type="primary">mutT</name>
    <name evidence="5" type="ORF">AHMF7616_01201</name>
</gene>
<dbReference type="Gene3D" id="3.90.79.10">
    <property type="entry name" value="Nucleoside Triphosphate Pyrophosphohydrolase"/>
    <property type="match status" value="1"/>
</dbReference>
<dbReference type="GO" id="GO:0035539">
    <property type="term" value="F:8-oxo-7,8-dihydrodeoxyguanosine triphosphate pyrophosphatase activity"/>
    <property type="evidence" value="ECO:0007669"/>
    <property type="project" value="UniProtKB-EC"/>
</dbReference>
<dbReference type="OrthoDB" id="9810648at2"/>
<keyword evidence="2 3" id="KW-0378">Hydrolase</keyword>
<reference evidence="5 6" key="1">
    <citation type="submission" date="2018-04" db="EMBL/GenBank/DDBJ databases">
        <title>Adhaeribacter sp. HMF7616 genome sequencing and assembly.</title>
        <authorList>
            <person name="Kang H."/>
            <person name="Kang J."/>
            <person name="Cha I."/>
            <person name="Kim H."/>
            <person name="Joh K."/>
        </authorList>
    </citation>
    <scope>NUCLEOTIDE SEQUENCE [LARGE SCALE GENOMIC DNA]</scope>
    <source>
        <strain evidence="5 6">HMF7616</strain>
    </source>
</reference>
<evidence type="ECO:0000256" key="2">
    <source>
        <dbReference type="ARBA" id="ARBA00022801"/>
    </source>
</evidence>
<dbReference type="PANTHER" id="PTHR43046">
    <property type="entry name" value="GDP-MANNOSE MANNOSYL HYDROLASE"/>
    <property type="match status" value="1"/>
</dbReference>
<dbReference type="AlphaFoldDB" id="A0A369QH64"/>
<accession>A0A369QH64</accession>
<comment type="caution">
    <text evidence="5">The sequence shown here is derived from an EMBL/GenBank/DDBJ whole genome shotgun (WGS) entry which is preliminary data.</text>
</comment>
<dbReference type="EMBL" id="QASA01000001">
    <property type="protein sequence ID" value="RDC62607.1"/>
    <property type="molecule type" value="Genomic_DNA"/>
</dbReference>
<dbReference type="EC" id="3.6.1.55" evidence="5"/>
<dbReference type="Pfam" id="PF00293">
    <property type="entry name" value="NUDIX"/>
    <property type="match status" value="1"/>
</dbReference>
<dbReference type="RefSeq" id="WP_115372024.1">
    <property type="nucleotide sequence ID" value="NZ_QASA01000001.1"/>
</dbReference>
<dbReference type="Proteomes" id="UP000253919">
    <property type="component" value="Unassembled WGS sequence"/>
</dbReference>
<evidence type="ECO:0000256" key="1">
    <source>
        <dbReference type="ARBA" id="ARBA00001946"/>
    </source>
</evidence>
<dbReference type="PROSITE" id="PS51462">
    <property type="entry name" value="NUDIX"/>
    <property type="match status" value="1"/>
</dbReference>
<proteinExistence type="inferred from homology"/>
<evidence type="ECO:0000313" key="6">
    <source>
        <dbReference type="Proteomes" id="UP000253919"/>
    </source>
</evidence>
<dbReference type="InterPro" id="IPR020084">
    <property type="entry name" value="NUDIX_hydrolase_CS"/>
</dbReference>
<evidence type="ECO:0000256" key="3">
    <source>
        <dbReference type="RuleBase" id="RU003476"/>
    </source>
</evidence>
<comment type="cofactor">
    <cofactor evidence="1">
        <name>Mg(2+)</name>
        <dbReference type="ChEBI" id="CHEBI:18420"/>
    </cofactor>
</comment>
<organism evidence="5 6">
    <name type="scientific">Adhaeribacter pallidiroseus</name>
    <dbReference type="NCBI Taxonomy" id="2072847"/>
    <lineage>
        <taxon>Bacteria</taxon>
        <taxon>Pseudomonadati</taxon>
        <taxon>Bacteroidota</taxon>
        <taxon>Cytophagia</taxon>
        <taxon>Cytophagales</taxon>
        <taxon>Hymenobacteraceae</taxon>
        <taxon>Adhaeribacter</taxon>
    </lineage>
</organism>
<name>A0A369QH64_9BACT</name>
<dbReference type="PROSITE" id="PS00893">
    <property type="entry name" value="NUDIX_BOX"/>
    <property type="match status" value="1"/>
</dbReference>
<feature type="domain" description="Nudix hydrolase" evidence="4">
    <location>
        <begin position="12"/>
        <end position="159"/>
    </location>
</feature>
<dbReference type="InterPro" id="IPR000086">
    <property type="entry name" value="NUDIX_hydrolase_dom"/>
</dbReference>
<dbReference type="InterPro" id="IPR015797">
    <property type="entry name" value="NUDIX_hydrolase-like_dom_sf"/>
</dbReference>
<comment type="similarity">
    <text evidence="3">Belongs to the Nudix hydrolase family.</text>
</comment>
<protein>
    <submittedName>
        <fullName evidence="5">8-oxo-dGTP diphosphatase</fullName>
        <ecNumber evidence="5">3.6.1.55</ecNumber>
    </submittedName>
</protein>
<sequence length="162" mass="18063">MHTSSAELHYSGKLRVRVCGVCQQANQLLLIRHKPFAQNKSGLWSMPGGGLHYGETLELGLEREFKEETGLQVKVGSFLFVHEFISLPLHALELFFAVTITGGELTTGFDPELEPHNQLIAEVAFKSLPDIQELPPDQLHQVLQGLHSLDDLYRKGFSSCIP</sequence>
<dbReference type="PANTHER" id="PTHR43046:SF14">
    <property type="entry name" value="MUTT_NUDIX FAMILY PROTEIN"/>
    <property type="match status" value="1"/>
</dbReference>
<evidence type="ECO:0000259" key="4">
    <source>
        <dbReference type="PROSITE" id="PS51462"/>
    </source>
</evidence>
<dbReference type="SUPFAM" id="SSF55811">
    <property type="entry name" value="Nudix"/>
    <property type="match status" value="1"/>
</dbReference>